<dbReference type="Gene3D" id="3.40.50.1110">
    <property type="entry name" value="SGNH hydrolase"/>
    <property type="match status" value="1"/>
</dbReference>
<feature type="chain" id="PRO_5029613744" description="GDSL esterase/lipase" evidence="5">
    <location>
        <begin position="31"/>
        <end position="376"/>
    </location>
</feature>
<evidence type="ECO:0008006" key="8">
    <source>
        <dbReference type="Google" id="ProtNLM"/>
    </source>
</evidence>
<evidence type="ECO:0000256" key="1">
    <source>
        <dbReference type="ARBA" id="ARBA00008668"/>
    </source>
</evidence>
<gene>
    <name evidence="6" type="ORF">Gotri_027769</name>
</gene>
<dbReference type="GO" id="GO:0016042">
    <property type="term" value="P:lipid catabolic process"/>
    <property type="evidence" value="ECO:0007669"/>
    <property type="project" value="UniProtKB-KW"/>
</dbReference>
<reference evidence="6 7" key="1">
    <citation type="journal article" date="2019" name="Genome Biol. Evol.">
        <title>Insights into the evolution of the New World diploid cottons (Gossypium, subgenus Houzingenia) based on genome sequencing.</title>
        <authorList>
            <person name="Grover C.E."/>
            <person name="Arick M.A. 2nd"/>
            <person name="Thrash A."/>
            <person name="Conover J.L."/>
            <person name="Sanders W.S."/>
            <person name="Peterson D.G."/>
            <person name="Frelichowski J.E."/>
            <person name="Scheffler J.A."/>
            <person name="Scheffler B.E."/>
            <person name="Wendel J.F."/>
        </authorList>
    </citation>
    <scope>NUCLEOTIDE SEQUENCE [LARGE SCALE GENOMIC DNA]</scope>
    <source>
        <strain evidence="6">8</strain>
        <tissue evidence="6">Leaf</tissue>
    </source>
</reference>
<name>A0A7J9FJX0_9ROSI</name>
<dbReference type="Proteomes" id="UP000593568">
    <property type="component" value="Unassembled WGS sequence"/>
</dbReference>
<keyword evidence="5" id="KW-0732">Signal</keyword>
<dbReference type="InterPro" id="IPR035669">
    <property type="entry name" value="SGNH_plant_lipase-like"/>
</dbReference>
<dbReference type="EMBL" id="JABEZW010219179">
    <property type="protein sequence ID" value="MBA0785547.1"/>
    <property type="molecule type" value="Genomic_DNA"/>
</dbReference>
<evidence type="ECO:0000256" key="3">
    <source>
        <dbReference type="ARBA" id="ARBA00022963"/>
    </source>
</evidence>
<protein>
    <recommendedName>
        <fullName evidence="8">GDSL esterase/lipase</fullName>
    </recommendedName>
</protein>
<dbReference type="AlphaFoldDB" id="A0A7J9FJX0"/>
<evidence type="ECO:0000313" key="6">
    <source>
        <dbReference type="EMBL" id="MBA0785547.1"/>
    </source>
</evidence>
<dbReference type="PANTHER" id="PTHR45648">
    <property type="entry name" value="GDSL LIPASE/ACYLHYDROLASE FAMILY PROTEIN (AFU_ORTHOLOGUE AFUA_4G14700)"/>
    <property type="match status" value="1"/>
</dbReference>
<proteinExistence type="inferred from homology"/>
<keyword evidence="7" id="KW-1185">Reference proteome</keyword>
<comment type="caution">
    <text evidence="6">The sequence shown here is derived from an EMBL/GenBank/DDBJ whole genome shotgun (WGS) entry which is preliminary data.</text>
</comment>
<keyword evidence="2" id="KW-0378">Hydrolase</keyword>
<accession>A0A7J9FJX0</accession>
<evidence type="ECO:0000256" key="4">
    <source>
        <dbReference type="ARBA" id="ARBA00023098"/>
    </source>
</evidence>
<comment type="similarity">
    <text evidence="1">Belongs to the 'GDSL' lipolytic enzyme family.</text>
</comment>
<evidence type="ECO:0000256" key="2">
    <source>
        <dbReference type="ARBA" id="ARBA00022801"/>
    </source>
</evidence>
<dbReference type="CDD" id="cd01837">
    <property type="entry name" value="SGNH_plant_lipase_like"/>
    <property type="match status" value="1"/>
</dbReference>
<evidence type="ECO:0000256" key="5">
    <source>
        <dbReference type="SAM" id="SignalP"/>
    </source>
</evidence>
<dbReference type="GO" id="GO:0016788">
    <property type="term" value="F:hydrolase activity, acting on ester bonds"/>
    <property type="evidence" value="ECO:0007669"/>
    <property type="project" value="InterPro"/>
</dbReference>
<dbReference type="PANTHER" id="PTHR45648:SF106">
    <property type="entry name" value="ANTHER-SPECIFIC PROLINE-RICH PROTEIN APG"/>
    <property type="match status" value="1"/>
</dbReference>
<sequence>MDSRRVLVGRNIMFFFLICVFGWSLKLSEAQMVPALFVFGDSQVDVGNNNHLFFSIAKANFPHNGVDFPTKKATGRYSNGKNAADFLAEKLGLSSSPAYLSLSSNTHASYMNGVSFASGGSGILNTSSQVLGQSIPLSDQVNNFLSVHKVMLQKMGTDGLEKHFSKSLFAIVIGSNDILNYFESEDEKDTPAHLVNLMVNNLKAEIKKLYGFGARKILVSGVGAIGCVPAQRAKHSTHECNEEVNMWVVKYNEGLKEVLKGLKSELPGLNYAFLDLYGIMQKVIRDPSAHGFKEVRAACCGIGELRAKIPCLPFSSYCPNRADHVFWDLYHPTEAMSRIVADTVFDGPSEFCLHLTHTSHVANTSANPLMYNDYNA</sequence>
<dbReference type="InterPro" id="IPR036514">
    <property type="entry name" value="SGNH_hydro_sf"/>
</dbReference>
<feature type="signal peptide" evidence="5">
    <location>
        <begin position="1"/>
        <end position="30"/>
    </location>
</feature>
<dbReference type="InterPro" id="IPR001087">
    <property type="entry name" value="GDSL"/>
</dbReference>
<keyword evidence="4" id="KW-0443">Lipid metabolism</keyword>
<dbReference type="InterPro" id="IPR051058">
    <property type="entry name" value="GDSL_Est/Lipase"/>
</dbReference>
<evidence type="ECO:0000313" key="7">
    <source>
        <dbReference type="Proteomes" id="UP000593568"/>
    </source>
</evidence>
<dbReference type="Pfam" id="PF00657">
    <property type="entry name" value="Lipase_GDSL"/>
    <property type="match status" value="1"/>
</dbReference>
<dbReference type="SUPFAM" id="SSF52266">
    <property type="entry name" value="SGNH hydrolase"/>
    <property type="match status" value="1"/>
</dbReference>
<keyword evidence="3" id="KW-0442">Lipid degradation</keyword>
<organism evidence="6 7">
    <name type="scientific">Gossypium trilobum</name>
    <dbReference type="NCBI Taxonomy" id="34281"/>
    <lineage>
        <taxon>Eukaryota</taxon>
        <taxon>Viridiplantae</taxon>
        <taxon>Streptophyta</taxon>
        <taxon>Embryophyta</taxon>
        <taxon>Tracheophyta</taxon>
        <taxon>Spermatophyta</taxon>
        <taxon>Magnoliopsida</taxon>
        <taxon>eudicotyledons</taxon>
        <taxon>Gunneridae</taxon>
        <taxon>Pentapetalae</taxon>
        <taxon>rosids</taxon>
        <taxon>malvids</taxon>
        <taxon>Malvales</taxon>
        <taxon>Malvaceae</taxon>
        <taxon>Malvoideae</taxon>
        <taxon>Gossypium</taxon>
    </lineage>
</organism>